<organism evidence="10 11">
    <name type="scientific">Domibacillus antri</name>
    <dbReference type="NCBI Taxonomy" id="1714264"/>
    <lineage>
        <taxon>Bacteria</taxon>
        <taxon>Bacillati</taxon>
        <taxon>Bacillota</taxon>
        <taxon>Bacilli</taxon>
        <taxon>Bacillales</taxon>
        <taxon>Bacillaceae</taxon>
        <taxon>Domibacillus</taxon>
    </lineage>
</organism>
<evidence type="ECO:0000256" key="4">
    <source>
        <dbReference type="ARBA" id="ARBA00022692"/>
    </source>
</evidence>
<evidence type="ECO:0000256" key="6">
    <source>
        <dbReference type="ARBA" id="ARBA00023136"/>
    </source>
</evidence>
<feature type="transmembrane region" description="Helical" evidence="7">
    <location>
        <begin position="58"/>
        <end position="80"/>
    </location>
</feature>
<evidence type="ECO:0000313" key="11">
    <source>
        <dbReference type="Proteomes" id="UP000185568"/>
    </source>
</evidence>
<evidence type="ECO:0000259" key="9">
    <source>
        <dbReference type="Pfam" id="PF20730"/>
    </source>
</evidence>
<dbReference type="PANTHER" id="PTHR34582:SF7">
    <property type="entry name" value="UPF0702 TRANSMEMBRANE PROTEIN YDFS"/>
    <property type="match status" value="1"/>
</dbReference>
<evidence type="ECO:0000256" key="1">
    <source>
        <dbReference type="ARBA" id="ARBA00004651"/>
    </source>
</evidence>
<comment type="similarity">
    <text evidence="2">Belongs to the UPF0702 family.</text>
</comment>
<evidence type="ECO:0000256" key="7">
    <source>
        <dbReference type="SAM" id="Phobius"/>
    </source>
</evidence>
<feature type="domain" description="YetF-like N-terminal transmembrane" evidence="9">
    <location>
        <begin position="4"/>
        <end position="77"/>
    </location>
</feature>
<keyword evidence="3" id="KW-1003">Cell membrane</keyword>
<dbReference type="OrthoDB" id="9778331at2"/>
<dbReference type="GO" id="GO:0005886">
    <property type="term" value="C:plasma membrane"/>
    <property type="evidence" value="ECO:0007669"/>
    <property type="project" value="UniProtKB-SubCell"/>
</dbReference>
<dbReference type="Pfam" id="PF20730">
    <property type="entry name" value="YetF_N"/>
    <property type="match status" value="1"/>
</dbReference>
<dbReference type="Pfam" id="PF04239">
    <property type="entry name" value="DUF421"/>
    <property type="match status" value="1"/>
</dbReference>
<sequence>MGIFEVIIRVLVSFLSLLCLTKLMERKEIAQMTFFNFSSAISIGSIAGNLVSNPHQSIRNGLISLVAWSLLTIIIGLIVIKSKKARKIINGEPLIVIQNGKIMKKPLQKASLDLDALNALLRQKNIFSITEVEYAIFETTGKLSVMKKESKLPVTKEDLKIAHAQKQLSPIMTEVVSDGIINMNNLVQLNLTKEWLNQQLQQAGVKAISDVFYAEVQQDGTLFIDYKKEHS</sequence>
<accession>A0A1Q8Q3T2</accession>
<keyword evidence="5 7" id="KW-1133">Transmembrane helix</keyword>
<feature type="domain" description="YetF C-terminal" evidence="8">
    <location>
        <begin position="81"/>
        <end position="217"/>
    </location>
</feature>
<evidence type="ECO:0000256" key="5">
    <source>
        <dbReference type="ARBA" id="ARBA00022989"/>
    </source>
</evidence>
<keyword evidence="4 7" id="KW-0812">Transmembrane</keyword>
<protein>
    <recommendedName>
        <fullName evidence="12">DUF421 domain-containing protein</fullName>
    </recommendedName>
</protein>
<evidence type="ECO:0000256" key="3">
    <source>
        <dbReference type="ARBA" id="ARBA00022475"/>
    </source>
</evidence>
<evidence type="ECO:0000256" key="2">
    <source>
        <dbReference type="ARBA" id="ARBA00006448"/>
    </source>
</evidence>
<reference evidence="10 11" key="1">
    <citation type="submission" date="2016-12" db="EMBL/GenBank/DDBJ databases">
        <title>Domibacillus antri genome sequencing.</title>
        <authorList>
            <person name="Verma A."/>
            <person name="Krishnamurthi S."/>
        </authorList>
    </citation>
    <scope>NUCLEOTIDE SEQUENCE [LARGE SCALE GENOMIC DNA]</scope>
    <source>
        <strain evidence="10 11">XD80</strain>
    </source>
</reference>
<evidence type="ECO:0008006" key="12">
    <source>
        <dbReference type="Google" id="ProtNLM"/>
    </source>
</evidence>
<feature type="transmembrane region" description="Helical" evidence="7">
    <location>
        <begin position="33"/>
        <end position="52"/>
    </location>
</feature>
<comment type="caution">
    <text evidence="10">The sequence shown here is derived from an EMBL/GenBank/DDBJ whole genome shotgun (WGS) entry which is preliminary data.</text>
</comment>
<dbReference type="AlphaFoldDB" id="A0A1Q8Q3T2"/>
<dbReference type="InterPro" id="IPR007353">
    <property type="entry name" value="DUF421"/>
</dbReference>
<keyword evidence="11" id="KW-1185">Reference proteome</keyword>
<dbReference type="STRING" id="1714264.BTO30_11775"/>
<dbReference type="EMBL" id="MSDU01000026">
    <property type="protein sequence ID" value="OLN22004.1"/>
    <property type="molecule type" value="Genomic_DNA"/>
</dbReference>
<comment type="subcellular location">
    <subcellularLocation>
        <location evidence="1">Cell membrane</location>
        <topology evidence="1">Multi-pass membrane protein</topology>
    </subcellularLocation>
</comment>
<proteinExistence type="inferred from homology"/>
<dbReference type="Gene3D" id="3.30.240.20">
    <property type="entry name" value="bsu07140 like domains"/>
    <property type="match status" value="2"/>
</dbReference>
<dbReference type="RefSeq" id="WP_075398931.1">
    <property type="nucleotide sequence ID" value="NZ_MSDU01000026.1"/>
</dbReference>
<name>A0A1Q8Q3T2_9BACI</name>
<dbReference type="InterPro" id="IPR048454">
    <property type="entry name" value="YetF_N"/>
</dbReference>
<dbReference type="PANTHER" id="PTHR34582">
    <property type="entry name" value="UPF0702 TRANSMEMBRANE PROTEIN YCAP"/>
    <property type="match status" value="1"/>
</dbReference>
<evidence type="ECO:0000259" key="8">
    <source>
        <dbReference type="Pfam" id="PF04239"/>
    </source>
</evidence>
<dbReference type="Proteomes" id="UP000185568">
    <property type="component" value="Unassembled WGS sequence"/>
</dbReference>
<evidence type="ECO:0000313" key="10">
    <source>
        <dbReference type="EMBL" id="OLN22004.1"/>
    </source>
</evidence>
<gene>
    <name evidence="10" type="ORF">BTO30_11775</name>
</gene>
<dbReference type="InterPro" id="IPR023090">
    <property type="entry name" value="UPF0702_alpha/beta_dom_sf"/>
</dbReference>
<keyword evidence="6 7" id="KW-0472">Membrane</keyword>